<dbReference type="InterPro" id="IPR014508">
    <property type="entry name" value="UCP020555_TPR-like"/>
</dbReference>
<sequence>MKNTIVIAAFLLLLSGCQSTAPQYYYGSYEHNLYEFFRGDGQPLSEQIVELESSVARAEAHQANPAPGMYAHLGYLHLLQGDSDKGFNYFEQEKQLYPESTQYINFLIKNAKTGESK</sequence>
<gene>
    <name evidence="3" type="ORF">CEX98_11425</name>
</gene>
<dbReference type="EMBL" id="NKHF01000050">
    <property type="protein sequence ID" value="PCK31647.1"/>
    <property type="molecule type" value="Genomic_DNA"/>
</dbReference>
<name>A0A2A5JQJ6_PSEO7</name>
<evidence type="ECO:0000313" key="3">
    <source>
        <dbReference type="EMBL" id="PCK31647.1"/>
    </source>
</evidence>
<dbReference type="RefSeq" id="WP_099642204.1">
    <property type="nucleotide sequence ID" value="NZ_JAQPZX010000036.1"/>
</dbReference>
<feature type="chain" id="PRO_5013286361" evidence="2">
    <location>
        <begin position="22"/>
        <end position="117"/>
    </location>
</feature>
<protein>
    <submittedName>
        <fullName evidence="3">DUF4810 domain-containing protein</fullName>
    </submittedName>
</protein>
<dbReference type="PIRSF" id="PIRSF020555">
    <property type="entry name" value="UCP020555"/>
    <property type="match status" value="1"/>
</dbReference>
<proteinExistence type="predicted"/>
<evidence type="ECO:0000313" key="4">
    <source>
        <dbReference type="Proteomes" id="UP000228621"/>
    </source>
</evidence>
<keyword evidence="4" id="KW-1185">Reference proteome</keyword>
<feature type="repeat" description="TPR" evidence="1">
    <location>
        <begin position="67"/>
        <end position="100"/>
    </location>
</feature>
<dbReference type="AlphaFoldDB" id="A0A2A5JQJ6"/>
<comment type="caution">
    <text evidence="3">The sequence shown here is derived from an EMBL/GenBank/DDBJ whole genome shotgun (WGS) entry which is preliminary data.</text>
</comment>
<dbReference type="InterPro" id="IPR019734">
    <property type="entry name" value="TPR_rpt"/>
</dbReference>
<keyword evidence="2" id="KW-0732">Signal</keyword>
<reference evidence="4" key="1">
    <citation type="journal article" date="2019" name="Genome Announc.">
        <title>Draft Genome Sequence of Pseudoalteromonas piscicida Strain 36Y ROTHPW, an Hypersaline Seawater Isolate from the South Coast of Sonora, Mexico.</title>
        <authorList>
            <person name="Sanchez-Diaz R."/>
            <person name="Molina-Garza Z.J."/>
            <person name="Cruz-Suarez L.E."/>
            <person name="Selvin J."/>
            <person name="Kiran G.S."/>
            <person name="Ibarra-Gamez J.C."/>
            <person name="Gomez-Gil B."/>
            <person name="Galaviz-Silva L."/>
        </authorList>
    </citation>
    <scope>NUCLEOTIDE SEQUENCE [LARGE SCALE GENOMIC DNA]</scope>
    <source>
        <strain evidence="4">36Y_RITHPW</strain>
    </source>
</reference>
<keyword evidence="1" id="KW-0802">TPR repeat</keyword>
<evidence type="ECO:0000256" key="1">
    <source>
        <dbReference type="PROSITE-ProRule" id="PRU00339"/>
    </source>
</evidence>
<organism evidence="3 4">
    <name type="scientific">Pseudoalteromonas piscicida</name>
    <dbReference type="NCBI Taxonomy" id="43662"/>
    <lineage>
        <taxon>Bacteria</taxon>
        <taxon>Pseudomonadati</taxon>
        <taxon>Pseudomonadota</taxon>
        <taxon>Gammaproteobacteria</taxon>
        <taxon>Alteromonadales</taxon>
        <taxon>Pseudoalteromonadaceae</taxon>
        <taxon>Pseudoalteromonas</taxon>
    </lineage>
</organism>
<dbReference type="PROSITE" id="PS51257">
    <property type="entry name" value="PROKAR_LIPOPROTEIN"/>
    <property type="match status" value="1"/>
</dbReference>
<dbReference type="Proteomes" id="UP000228621">
    <property type="component" value="Unassembled WGS sequence"/>
</dbReference>
<feature type="signal peptide" evidence="2">
    <location>
        <begin position="1"/>
        <end position="21"/>
    </location>
</feature>
<evidence type="ECO:0000256" key="2">
    <source>
        <dbReference type="SAM" id="SignalP"/>
    </source>
</evidence>
<dbReference type="PROSITE" id="PS50005">
    <property type="entry name" value="TPR"/>
    <property type="match status" value="1"/>
</dbReference>
<dbReference type="Pfam" id="PF16068">
    <property type="entry name" value="DUF4810"/>
    <property type="match status" value="1"/>
</dbReference>
<dbReference type="OrthoDB" id="9800218at2"/>
<accession>A0A2A5JQJ6</accession>